<comment type="caution">
    <text evidence="2">The sequence shown here is derived from an EMBL/GenBank/DDBJ whole genome shotgun (WGS) entry which is preliminary data.</text>
</comment>
<evidence type="ECO:0000313" key="3">
    <source>
        <dbReference type="EMBL" id="CAL4770837.1"/>
    </source>
</evidence>
<evidence type="ECO:0000313" key="2">
    <source>
        <dbReference type="EMBL" id="CAI3983525.1"/>
    </source>
</evidence>
<name>A0A9P1FQY6_9DINO</name>
<dbReference type="AlphaFoldDB" id="A0A9P1FQY6"/>
<gene>
    <name evidence="2" type="ORF">C1SCF055_LOCUS11130</name>
</gene>
<dbReference type="EMBL" id="CAMXCT030000811">
    <property type="protein sequence ID" value="CAL4770837.1"/>
    <property type="molecule type" value="Genomic_DNA"/>
</dbReference>
<dbReference type="EMBL" id="CAMXCT010000811">
    <property type="protein sequence ID" value="CAI3983525.1"/>
    <property type="molecule type" value="Genomic_DNA"/>
</dbReference>
<feature type="transmembrane region" description="Helical" evidence="1">
    <location>
        <begin position="6"/>
        <end position="26"/>
    </location>
</feature>
<protein>
    <submittedName>
        <fullName evidence="2">Uncharacterized protein</fullName>
    </submittedName>
</protein>
<accession>A0A9P1FQY6</accession>
<dbReference type="Proteomes" id="UP001152797">
    <property type="component" value="Unassembled WGS sequence"/>
</dbReference>
<evidence type="ECO:0000256" key="1">
    <source>
        <dbReference type="SAM" id="Phobius"/>
    </source>
</evidence>
<keyword evidence="1" id="KW-0812">Transmembrane</keyword>
<reference evidence="3 4" key="2">
    <citation type="submission" date="2024-05" db="EMBL/GenBank/DDBJ databases">
        <authorList>
            <person name="Chen Y."/>
            <person name="Shah S."/>
            <person name="Dougan E. K."/>
            <person name="Thang M."/>
            <person name="Chan C."/>
        </authorList>
    </citation>
    <scope>NUCLEOTIDE SEQUENCE [LARGE SCALE GENOMIC DNA]</scope>
</reference>
<organism evidence="2">
    <name type="scientific">Cladocopium goreaui</name>
    <dbReference type="NCBI Taxonomy" id="2562237"/>
    <lineage>
        <taxon>Eukaryota</taxon>
        <taxon>Sar</taxon>
        <taxon>Alveolata</taxon>
        <taxon>Dinophyceae</taxon>
        <taxon>Suessiales</taxon>
        <taxon>Symbiodiniaceae</taxon>
        <taxon>Cladocopium</taxon>
    </lineage>
</organism>
<dbReference type="EMBL" id="CAMXCT020000811">
    <property type="protein sequence ID" value="CAL1136900.1"/>
    <property type="molecule type" value="Genomic_DNA"/>
</dbReference>
<reference evidence="2" key="1">
    <citation type="submission" date="2022-10" db="EMBL/GenBank/DDBJ databases">
        <authorList>
            <person name="Chen Y."/>
            <person name="Dougan E. K."/>
            <person name="Chan C."/>
            <person name="Rhodes N."/>
            <person name="Thang M."/>
        </authorList>
    </citation>
    <scope>NUCLEOTIDE SEQUENCE</scope>
</reference>
<proteinExistence type="predicted"/>
<evidence type="ECO:0000313" key="4">
    <source>
        <dbReference type="Proteomes" id="UP001152797"/>
    </source>
</evidence>
<keyword evidence="1" id="KW-0472">Membrane</keyword>
<dbReference type="OrthoDB" id="410769at2759"/>
<keyword evidence="4" id="KW-1185">Reference proteome</keyword>
<keyword evidence="1" id="KW-1133">Transmembrane helix</keyword>
<sequence length="339" mass="38696">MTTYFVGVLQDFVLCILLIYWTYAVWEQYDYYEFFAGIGNLTKQARACGYKALRFDILDNVKPKDRKSNFMDLNSASGFALAVVCLLRARCGDFSAHFAMKCASFCKMNVGTSKRSPCSSTGFTDYPSVSQSNMLGERTCLLILLCTALGGVWTVEQPQGSVYEFLPAFRAMLRSIFASGGIRAVVKVSWWMQHYQGPTPKRHYAYSNSRDVLSLDKGKLKKHQRKPKEERIRTADVYKDRKGKLRYKGNANLRPTQIYPMPFARHLIDRLETMKATAHGAPVLPSEVPDAKDTFLQWVDVCHEDWQFSGMSDVFQYLRGNRNLSIPEHWRGTIPNHLG</sequence>